<keyword evidence="1" id="KW-0472">Membrane</keyword>
<protein>
    <submittedName>
        <fullName evidence="2">Uncharacterized protein</fullName>
    </submittedName>
</protein>
<keyword evidence="1" id="KW-0812">Transmembrane</keyword>
<feature type="transmembrane region" description="Helical" evidence="1">
    <location>
        <begin position="46"/>
        <end position="64"/>
    </location>
</feature>
<evidence type="ECO:0000313" key="3">
    <source>
        <dbReference type="Proteomes" id="UP000607653"/>
    </source>
</evidence>
<feature type="transmembrane region" description="Helical" evidence="1">
    <location>
        <begin position="21"/>
        <end position="40"/>
    </location>
</feature>
<proteinExistence type="predicted"/>
<comment type="caution">
    <text evidence="2">The sequence shown here is derived from an EMBL/GenBank/DDBJ whole genome shotgun (WGS) entry which is preliminary data.</text>
</comment>
<reference evidence="2 3" key="1">
    <citation type="journal article" date="2020" name="Mol. Biol. Evol.">
        <title>Distinct Expression and Methylation Patterns for Genes with Different Fates following a Single Whole-Genome Duplication in Flowering Plants.</title>
        <authorList>
            <person name="Shi T."/>
            <person name="Rahmani R.S."/>
            <person name="Gugger P.F."/>
            <person name="Wang M."/>
            <person name="Li H."/>
            <person name="Zhang Y."/>
            <person name="Li Z."/>
            <person name="Wang Q."/>
            <person name="Van de Peer Y."/>
            <person name="Marchal K."/>
            <person name="Chen J."/>
        </authorList>
    </citation>
    <scope>NUCLEOTIDE SEQUENCE [LARGE SCALE GENOMIC DNA]</scope>
    <source>
        <tissue evidence="2">Leaf</tissue>
    </source>
</reference>
<accession>A0A822YHL8</accession>
<dbReference type="EMBL" id="DUZY01000003">
    <property type="protein sequence ID" value="DAD33684.1"/>
    <property type="molecule type" value="Genomic_DNA"/>
</dbReference>
<organism evidence="2 3">
    <name type="scientific">Nelumbo nucifera</name>
    <name type="common">Sacred lotus</name>
    <dbReference type="NCBI Taxonomy" id="4432"/>
    <lineage>
        <taxon>Eukaryota</taxon>
        <taxon>Viridiplantae</taxon>
        <taxon>Streptophyta</taxon>
        <taxon>Embryophyta</taxon>
        <taxon>Tracheophyta</taxon>
        <taxon>Spermatophyta</taxon>
        <taxon>Magnoliopsida</taxon>
        <taxon>Proteales</taxon>
        <taxon>Nelumbonaceae</taxon>
        <taxon>Nelumbo</taxon>
    </lineage>
</organism>
<keyword evidence="1" id="KW-1133">Transmembrane helix</keyword>
<sequence>MKLPSDYASLSPYSRCIKCNIYFIHVKNIIIYLLIYYMHFYMVYCILVYYLLLYILVSILYLHLK</sequence>
<dbReference type="AlphaFoldDB" id="A0A822YHL8"/>
<evidence type="ECO:0000256" key="1">
    <source>
        <dbReference type="SAM" id="Phobius"/>
    </source>
</evidence>
<keyword evidence="3" id="KW-1185">Reference proteome</keyword>
<gene>
    <name evidence="2" type="ORF">HUJ06_012535</name>
</gene>
<evidence type="ECO:0000313" key="2">
    <source>
        <dbReference type="EMBL" id="DAD33684.1"/>
    </source>
</evidence>
<dbReference type="Proteomes" id="UP000607653">
    <property type="component" value="Unassembled WGS sequence"/>
</dbReference>
<name>A0A822YHL8_NELNU</name>